<feature type="non-terminal residue" evidence="2">
    <location>
        <position position="88"/>
    </location>
</feature>
<keyword evidence="1" id="KW-0472">Membrane</keyword>
<evidence type="ECO:0000256" key="1">
    <source>
        <dbReference type="SAM" id="Phobius"/>
    </source>
</evidence>
<dbReference type="Proteomes" id="UP000030428">
    <property type="component" value="Unassembled WGS sequence"/>
</dbReference>
<sequence length="88" mass="10380">MTFYDFALPKENHLKNTRALILLGSAFLPLFLRFLLRSKPQKYTTPIFTSFWDLSLMKEWPKFLYNPLSIGASPVHISMPYRATKKFH</sequence>
<comment type="caution">
    <text evidence="2">The sequence shown here is derived from an EMBL/GenBank/DDBJ whole genome shotgun (WGS) entry which is preliminary data.</text>
</comment>
<dbReference type="EMBL" id="JSZA02000228">
    <property type="protein sequence ID" value="TGO02094.1"/>
    <property type="molecule type" value="Genomic_DNA"/>
</dbReference>
<reference evidence="2 3" key="1">
    <citation type="journal article" date="2016" name="Front. Microbiol.">
        <title>Single-Cell (Meta-)Genomics of a Dimorphic Candidatus Thiomargarita nelsonii Reveals Genomic Plasticity.</title>
        <authorList>
            <person name="Flood B.E."/>
            <person name="Fliss P."/>
            <person name="Jones D.S."/>
            <person name="Dick G.J."/>
            <person name="Jain S."/>
            <person name="Kaster A.K."/>
            <person name="Winkel M."/>
            <person name="Mussmann M."/>
            <person name="Bailey J."/>
        </authorList>
    </citation>
    <scope>NUCLEOTIDE SEQUENCE [LARGE SCALE GENOMIC DNA]</scope>
    <source>
        <strain evidence="2">Hydrate Ridge</strain>
    </source>
</reference>
<protein>
    <submittedName>
        <fullName evidence="2">Uncharacterized protein</fullName>
    </submittedName>
</protein>
<evidence type="ECO:0000313" key="3">
    <source>
        <dbReference type="Proteomes" id="UP000030428"/>
    </source>
</evidence>
<feature type="transmembrane region" description="Helical" evidence="1">
    <location>
        <begin position="20"/>
        <end position="36"/>
    </location>
</feature>
<gene>
    <name evidence="2" type="ORF">PN36_30550</name>
</gene>
<accession>A0A4E0RN24</accession>
<organism evidence="2 3">
    <name type="scientific">Candidatus Thiomargarita nelsonii</name>
    <dbReference type="NCBI Taxonomy" id="1003181"/>
    <lineage>
        <taxon>Bacteria</taxon>
        <taxon>Pseudomonadati</taxon>
        <taxon>Pseudomonadota</taxon>
        <taxon>Gammaproteobacteria</taxon>
        <taxon>Thiotrichales</taxon>
        <taxon>Thiotrichaceae</taxon>
        <taxon>Thiomargarita</taxon>
    </lineage>
</organism>
<keyword evidence="1" id="KW-1133">Transmembrane helix</keyword>
<proteinExistence type="predicted"/>
<evidence type="ECO:0000313" key="2">
    <source>
        <dbReference type="EMBL" id="TGO02094.1"/>
    </source>
</evidence>
<dbReference type="AlphaFoldDB" id="A0A4E0RN24"/>
<name>A0A4E0RN24_9GAMM</name>
<keyword evidence="3" id="KW-1185">Reference proteome</keyword>
<keyword evidence="1" id="KW-0812">Transmembrane</keyword>